<feature type="signal peptide" evidence="1">
    <location>
        <begin position="1"/>
        <end position="27"/>
    </location>
</feature>
<feature type="chain" id="PRO_5008069524" description="ACR family protein" evidence="1">
    <location>
        <begin position="28"/>
        <end position="169"/>
    </location>
</feature>
<evidence type="ECO:0000256" key="1">
    <source>
        <dbReference type="SAM" id="SignalP"/>
    </source>
</evidence>
<organism evidence="2 3">
    <name type="scientific">Methylomonas lenta</name>
    <dbReference type="NCBI Taxonomy" id="980561"/>
    <lineage>
        <taxon>Bacteria</taxon>
        <taxon>Pseudomonadati</taxon>
        <taxon>Pseudomonadota</taxon>
        <taxon>Gammaproteobacteria</taxon>
        <taxon>Methylococcales</taxon>
        <taxon>Methylococcaceae</taxon>
        <taxon>Methylomonas</taxon>
    </lineage>
</organism>
<evidence type="ECO:0000313" key="2">
    <source>
        <dbReference type="EMBL" id="OAI21355.1"/>
    </source>
</evidence>
<comment type="caution">
    <text evidence="2">The sequence shown here is derived from an EMBL/GenBank/DDBJ whole genome shotgun (WGS) entry which is preliminary data.</text>
</comment>
<dbReference type="OrthoDB" id="5526466at2"/>
<dbReference type="Gene3D" id="2.60.120.1140">
    <property type="entry name" value="Protein of unknown function DUF192"/>
    <property type="match status" value="1"/>
</dbReference>
<dbReference type="RefSeq" id="WP_066976528.1">
    <property type="nucleotide sequence ID" value="NZ_LUUI01000011.1"/>
</dbReference>
<name>A0A177NTP0_9GAMM</name>
<accession>A0A177NTP0</accession>
<dbReference type="STRING" id="980561.A1359_02390"/>
<gene>
    <name evidence="2" type="ORF">A1359_02390</name>
</gene>
<keyword evidence="3" id="KW-1185">Reference proteome</keyword>
<dbReference type="EMBL" id="LUUI01000011">
    <property type="protein sequence ID" value="OAI21355.1"/>
    <property type="molecule type" value="Genomic_DNA"/>
</dbReference>
<dbReference type="PANTHER" id="PTHR37953">
    <property type="entry name" value="UPF0127 PROTEIN MJ1496"/>
    <property type="match status" value="1"/>
</dbReference>
<evidence type="ECO:0008006" key="4">
    <source>
        <dbReference type="Google" id="ProtNLM"/>
    </source>
</evidence>
<dbReference type="Proteomes" id="UP000078476">
    <property type="component" value="Unassembled WGS sequence"/>
</dbReference>
<sequence length="169" mass="18756">MNFYLTTFIARIALLTCILCVYSTATADQVKLGNVTFGAQEPIEIEIADTAELRTKGLMHRTQLAENQGMLFVYPDEAVRGVWMKNTLLSLDVVFLSADGKIVSILPKLAPCTEEPCPIYTSIKDAGYMLEVNAGFVDRHQLKTGQDLIIEYRHDIPSVNQLPVPSLAH</sequence>
<dbReference type="InterPro" id="IPR003795">
    <property type="entry name" value="DUF192"/>
</dbReference>
<dbReference type="AlphaFoldDB" id="A0A177NTP0"/>
<keyword evidence="1" id="KW-0732">Signal</keyword>
<reference evidence="2 3" key="1">
    <citation type="submission" date="2016-03" db="EMBL/GenBank/DDBJ databases">
        <authorList>
            <person name="Ploux O."/>
        </authorList>
    </citation>
    <scope>NUCLEOTIDE SEQUENCE [LARGE SCALE GENOMIC DNA]</scope>
    <source>
        <strain evidence="2 3">R-45370</strain>
    </source>
</reference>
<proteinExistence type="predicted"/>
<protein>
    <recommendedName>
        <fullName evidence="4">ACR family protein</fullName>
    </recommendedName>
</protein>
<dbReference type="InterPro" id="IPR038695">
    <property type="entry name" value="Saro_0823-like_sf"/>
</dbReference>
<evidence type="ECO:0000313" key="3">
    <source>
        <dbReference type="Proteomes" id="UP000078476"/>
    </source>
</evidence>
<dbReference type="Pfam" id="PF02643">
    <property type="entry name" value="DUF192"/>
    <property type="match status" value="1"/>
</dbReference>
<dbReference type="PANTHER" id="PTHR37953:SF1">
    <property type="entry name" value="UPF0127 PROTEIN MJ1496"/>
    <property type="match status" value="1"/>
</dbReference>